<dbReference type="PROSITE" id="PS01010">
    <property type="entry name" value="CRISP_2"/>
    <property type="match status" value="1"/>
</dbReference>
<name>A0A843W6B7_COLES</name>
<organism evidence="5 6">
    <name type="scientific">Colocasia esculenta</name>
    <name type="common">Wild taro</name>
    <name type="synonym">Arum esculentum</name>
    <dbReference type="NCBI Taxonomy" id="4460"/>
    <lineage>
        <taxon>Eukaryota</taxon>
        <taxon>Viridiplantae</taxon>
        <taxon>Streptophyta</taxon>
        <taxon>Embryophyta</taxon>
        <taxon>Tracheophyta</taxon>
        <taxon>Spermatophyta</taxon>
        <taxon>Magnoliopsida</taxon>
        <taxon>Liliopsida</taxon>
        <taxon>Araceae</taxon>
        <taxon>Aroideae</taxon>
        <taxon>Colocasieae</taxon>
        <taxon>Colocasia</taxon>
    </lineage>
</organism>
<comment type="function">
    <text evidence="1">Probably involved in the defense reaction of plants against pathogens.</text>
</comment>
<dbReference type="PANTHER" id="PTHR10334">
    <property type="entry name" value="CYSTEINE-RICH SECRETORY PROTEIN-RELATED"/>
    <property type="match status" value="1"/>
</dbReference>
<evidence type="ECO:0000256" key="2">
    <source>
        <dbReference type="ARBA" id="ARBA00023265"/>
    </source>
</evidence>
<evidence type="ECO:0000259" key="4">
    <source>
        <dbReference type="SMART" id="SM00198"/>
    </source>
</evidence>
<dbReference type="Pfam" id="PF00188">
    <property type="entry name" value="CAP"/>
    <property type="match status" value="1"/>
</dbReference>
<keyword evidence="3" id="KW-0732">Signal</keyword>
<dbReference type="Proteomes" id="UP000652761">
    <property type="component" value="Unassembled WGS sequence"/>
</dbReference>
<dbReference type="PRINTS" id="PR00838">
    <property type="entry name" value="V5ALLERGEN"/>
</dbReference>
<dbReference type="OrthoDB" id="337038at2759"/>
<sequence>MVEYSQLLLFSFVVAIFFTGSTAVVVADPPQAAPPEKPADHDPKPDNQTVYRVSKLLCWGCVGEALEFLFAHNMVRAAHGEFPLVWDARLERYARWWAGQRRGDCRPQHSFPAGGFTLGENIYWGSGQSWTPFDAVAAWAAEEKYYSYAANACREGQMCGHYTQIVWRSTRRIGCARVVCDGGDVFMTCNYDPPGNYVGERPY</sequence>
<dbReference type="GO" id="GO:0005576">
    <property type="term" value="C:extracellular region"/>
    <property type="evidence" value="ECO:0007669"/>
    <property type="project" value="InterPro"/>
</dbReference>
<dbReference type="InterPro" id="IPR018244">
    <property type="entry name" value="Allrgn_V5/Tpx1_CS"/>
</dbReference>
<evidence type="ECO:0000313" key="6">
    <source>
        <dbReference type="Proteomes" id="UP000652761"/>
    </source>
</evidence>
<gene>
    <name evidence="5" type="ORF">Taro_037702</name>
</gene>
<feature type="signal peptide" evidence="3">
    <location>
        <begin position="1"/>
        <end position="23"/>
    </location>
</feature>
<dbReference type="PRINTS" id="PR00837">
    <property type="entry name" value="V5TPXLIKE"/>
</dbReference>
<dbReference type="InterPro" id="IPR014044">
    <property type="entry name" value="CAP_dom"/>
</dbReference>
<dbReference type="InterPro" id="IPR035940">
    <property type="entry name" value="CAP_sf"/>
</dbReference>
<dbReference type="AlphaFoldDB" id="A0A843W6B7"/>
<evidence type="ECO:0000256" key="3">
    <source>
        <dbReference type="SAM" id="SignalP"/>
    </source>
</evidence>
<evidence type="ECO:0000256" key="1">
    <source>
        <dbReference type="ARBA" id="ARBA00003143"/>
    </source>
</evidence>
<keyword evidence="2" id="KW-0568">Pathogenesis-related protein</keyword>
<dbReference type="PROSITE" id="PS01009">
    <property type="entry name" value="CRISP_1"/>
    <property type="match status" value="1"/>
</dbReference>
<dbReference type="SUPFAM" id="SSF55797">
    <property type="entry name" value="PR-1-like"/>
    <property type="match status" value="1"/>
</dbReference>
<dbReference type="EMBL" id="NMUH01003307">
    <property type="protein sequence ID" value="MQM04909.1"/>
    <property type="molecule type" value="Genomic_DNA"/>
</dbReference>
<dbReference type="InterPro" id="IPR002413">
    <property type="entry name" value="V5_allergen-like"/>
</dbReference>
<dbReference type="SMART" id="SM00198">
    <property type="entry name" value="SCP"/>
    <property type="match status" value="1"/>
</dbReference>
<dbReference type="Gene3D" id="3.40.33.10">
    <property type="entry name" value="CAP"/>
    <property type="match status" value="1"/>
</dbReference>
<keyword evidence="6" id="KW-1185">Reference proteome</keyword>
<protein>
    <recommendedName>
        <fullName evidence="4">SCP domain-containing protein</fullName>
    </recommendedName>
</protein>
<evidence type="ECO:0000313" key="5">
    <source>
        <dbReference type="EMBL" id="MQM04909.1"/>
    </source>
</evidence>
<feature type="domain" description="SCP" evidence="4">
    <location>
        <begin position="63"/>
        <end position="199"/>
    </location>
</feature>
<dbReference type="FunFam" id="3.40.33.10:FF:000004">
    <property type="entry name" value="CAP, cysteine-rich secretory protein, antigen 5"/>
    <property type="match status" value="1"/>
</dbReference>
<feature type="chain" id="PRO_5032934061" description="SCP domain-containing protein" evidence="3">
    <location>
        <begin position="24"/>
        <end position="203"/>
    </location>
</feature>
<reference evidence="5" key="1">
    <citation type="submission" date="2017-07" db="EMBL/GenBank/DDBJ databases">
        <title>Taro Niue Genome Assembly and Annotation.</title>
        <authorList>
            <person name="Atibalentja N."/>
            <person name="Keating K."/>
            <person name="Fields C.J."/>
        </authorList>
    </citation>
    <scope>NUCLEOTIDE SEQUENCE</scope>
    <source>
        <strain evidence="5">Niue_2</strain>
        <tissue evidence="5">Leaf</tissue>
    </source>
</reference>
<proteinExistence type="predicted"/>
<comment type="caution">
    <text evidence="5">The sequence shown here is derived from an EMBL/GenBank/DDBJ whole genome shotgun (WGS) entry which is preliminary data.</text>
</comment>
<keyword evidence="2" id="KW-0611">Plant defense</keyword>
<dbReference type="InterPro" id="IPR001283">
    <property type="entry name" value="CRISP-related"/>
</dbReference>
<accession>A0A843W6B7</accession>
<dbReference type="CDD" id="cd05381">
    <property type="entry name" value="CAP_PR-1"/>
    <property type="match status" value="1"/>
</dbReference>